<keyword evidence="3" id="KW-1185">Reference proteome</keyword>
<dbReference type="Gene3D" id="3.40.50.1970">
    <property type="match status" value="1"/>
</dbReference>
<proteinExistence type="predicted"/>
<evidence type="ECO:0000313" key="3">
    <source>
        <dbReference type="Proteomes" id="UP000199006"/>
    </source>
</evidence>
<name>A0A1I4IWZ6_9FIRM</name>
<dbReference type="GO" id="GO:0016787">
    <property type="term" value="F:hydrolase activity"/>
    <property type="evidence" value="ECO:0007669"/>
    <property type="project" value="InterPro"/>
</dbReference>
<dbReference type="GO" id="GO:0006189">
    <property type="term" value="P:'de novo' IMP biosynthetic process"/>
    <property type="evidence" value="ECO:0007669"/>
    <property type="project" value="InterPro"/>
</dbReference>
<dbReference type="STRING" id="29563.SAMN02983006_01543"/>
<organism evidence="2 3">
    <name type="scientific">Halanaerobium salsuginis</name>
    <dbReference type="NCBI Taxonomy" id="29563"/>
    <lineage>
        <taxon>Bacteria</taxon>
        <taxon>Bacillati</taxon>
        <taxon>Bacillota</taxon>
        <taxon>Clostridia</taxon>
        <taxon>Halanaerobiales</taxon>
        <taxon>Halanaerobiaceae</taxon>
        <taxon>Halanaerobium</taxon>
    </lineage>
</organism>
<dbReference type="RefSeq" id="WP_089861658.1">
    <property type="nucleotide sequence ID" value="NZ_FOTI01000019.1"/>
</dbReference>
<sequence length="256" mass="27290">MNKHAIQQLLTKVKNNELSVEAALNELKDLPFKDLGFAKVDNHRDLRNGFPEVIYCAGKTASEVEAIMTEMLKQDNNILATRASKELYQQVKKIAPTAVYYERARLIMIEKEVIAKTKSKLLVVSGGTSDLAVAEEAALTASALGIKVERLYDVGVAGIHRLLGNLDYLNEANVIITVAGMEGALASVVAGLVDKPVIAVPTSVGYGSNFGGLAALLTMLNSCASGIGVVNIDNGFGAAYLASTIILQLEKARKEG</sequence>
<evidence type="ECO:0000259" key="1">
    <source>
        <dbReference type="SMART" id="SM01001"/>
    </source>
</evidence>
<dbReference type="NCBIfam" id="NF033503">
    <property type="entry name" value="LarB"/>
    <property type="match status" value="1"/>
</dbReference>
<dbReference type="SUPFAM" id="SSF52255">
    <property type="entry name" value="N5-CAIR mutase (phosphoribosylaminoimidazole carboxylase, PurE)"/>
    <property type="match status" value="1"/>
</dbReference>
<dbReference type="InterPro" id="IPR000031">
    <property type="entry name" value="PurE_dom"/>
</dbReference>
<dbReference type="Pfam" id="PF00731">
    <property type="entry name" value="AIRC"/>
    <property type="match status" value="1"/>
</dbReference>
<reference evidence="2 3" key="1">
    <citation type="submission" date="2016-10" db="EMBL/GenBank/DDBJ databases">
        <authorList>
            <person name="de Groot N.N."/>
        </authorList>
    </citation>
    <scope>NUCLEOTIDE SEQUENCE [LARGE SCALE GENOMIC DNA]</scope>
    <source>
        <strain evidence="2 3">ATCC 51327</strain>
    </source>
</reference>
<accession>A0A1I4IWZ6</accession>
<dbReference type="InterPro" id="IPR039476">
    <property type="entry name" value="P2CMN_synthase_LarB"/>
</dbReference>
<dbReference type="SMART" id="SM01001">
    <property type="entry name" value="AIRC"/>
    <property type="match status" value="1"/>
</dbReference>
<gene>
    <name evidence="2" type="ORF">SAMN02983006_01543</name>
</gene>
<dbReference type="OrthoDB" id="9782511at2"/>
<dbReference type="PANTHER" id="PTHR43064:SF1">
    <property type="entry name" value="SLL1489 PROTEIN"/>
    <property type="match status" value="1"/>
</dbReference>
<protein>
    <recommendedName>
        <fullName evidence="1">PurE domain-containing protein</fullName>
    </recommendedName>
</protein>
<dbReference type="EMBL" id="FOTI01000019">
    <property type="protein sequence ID" value="SFL58889.1"/>
    <property type="molecule type" value="Genomic_DNA"/>
</dbReference>
<feature type="domain" description="PurE" evidence="1">
    <location>
        <begin position="119"/>
        <end position="251"/>
    </location>
</feature>
<evidence type="ECO:0000313" key="2">
    <source>
        <dbReference type="EMBL" id="SFL58889.1"/>
    </source>
</evidence>
<dbReference type="PANTHER" id="PTHR43064">
    <property type="entry name" value="PHOSPHORIBOSYLAMINOIMIDAZOLE CARBOXYLASE-RELATED"/>
    <property type="match status" value="1"/>
</dbReference>
<dbReference type="AlphaFoldDB" id="A0A1I4IWZ6"/>
<dbReference type="Proteomes" id="UP000199006">
    <property type="component" value="Unassembled WGS sequence"/>
</dbReference>